<feature type="transmembrane region" description="Helical" evidence="1">
    <location>
        <begin position="66"/>
        <end position="91"/>
    </location>
</feature>
<dbReference type="AlphaFoldDB" id="A0AAV2SQD9"/>
<evidence type="ECO:0000256" key="1">
    <source>
        <dbReference type="SAM" id="Phobius"/>
    </source>
</evidence>
<evidence type="ECO:0000313" key="3">
    <source>
        <dbReference type="Proteomes" id="UP001497623"/>
    </source>
</evidence>
<feature type="non-terminal residue" evidence="2">
    <location>
        <position position="93"/>
    </location>
</feature>
<comment type="caution">
    <text evidence="2">The sequence shown here is derived from an EMBL/GenBank/DDBJ whole genome shotgun (WGS) entry which is preliminary data.</text>
</comment>
<gene>
    <name evidence="2" type="ORF">MNOR_LOCUS39226</name>
</gene>
<keyword evidence="1" id="KW-1133">Transmembrane helix</keyword>
<reference evidence="2 3" key="1">
    <citation type="submission" date="2024-05" db="EMBL/GenBank/DDBJ databases">
        <authorList>
            <person name="Wallberg A."/>
        </authorList>
    </citation>
    <scope>NUCLEOTIDE SEQUENCE [LARGE SCALE GENOMIC DNA]</scope>
</reference>
<organism evidence="2 3">
    <name type="scientific">Meganyctiphanes norvegica</name>
    <name type="common">Northern krill</name>
    <name type="synonym">Thysanopoda norvegica</name>
    <dbReference type="NCBI Taxonomy" id="48144"/>
    <lineage>
        <taxon>Eukaryota</taxon>
        <taxon>Metazoa</taxon>
        <taxon>Ecdysozoa</taxon>
        <taxon>Arthropoda</taxon>
        <taxon>Crustacea</taxon>
        <taxon>Multicrustacea</taxon>
        <taxon>Malacostraca</taxon>
        <taxon>Eumalacostraca</taxon>
        <taxon>Eucarida</taxon>
        <taxon>Euphausiacea</taxon>
        <taxon>Euphausiidae</taxon>
        <taxon>Meganyctiphanes</taxon>
    </lineage>
</organism>
<dbReference type="EMBL" id="CAXKWB010099035">
    <property type="protein sequence ID" value="CAL4223058.1"/>
    <property type="molecule type" value="Genomic_DNA"/>
</dbReference>
<protein>
    <submittedName>
        <fullName evidence="2">Uncharacterized protein</fullName>
    </submittedName>
</protein>
<keyword evidence="3" id="KW-1185">Reference proteome</keyword>
<accession>A0AAV2SQD9</accession>
<sequence>MGGINSNRGDLGKFVEISLMDDTTDIVVPRGVMQWCSAVGPKGAMLQWYRDKKRHLWDEASPSHYMAYRLLFGISLILLIALIVICGILLIQG</sequence>
<keyword evidence="1" id="KW-0812">Transmembrane</keyword>
<keyword evidence="1" id="KW-0472">Membrane</keyword>
<evidence type="ECO:0000313" key="2">
    <source>
        <dbReference type="EMBL" id="CAL4223058.1"/>
    </source>
</evidence>
<name>A0AAV2SQD9_MEGNR</name>
<proteinExistence type="predicted"/>
<dbReference type="Proteomes" id="UP001497623">
    <property type="component" value="Unassembled WGS sequence"/>
</dbReference>